<dbReference type="SUPFAM" id="SSF54373">
    <property type="entry name" value="FAD-linked reductases, C-terminal domain"/>
    <property type="match status" value="1"/>
</dbReference>
<comment type="cofactor">
    <cofactor evidence="1">
        <name>FAD</name>
        <dbReference type="ChEBI" id="CHEBI:57692"/>
    </cofactor>
</comment>
<keyword evidence="2" id="KW-0285">Flavoprotein</keyword>
<gene>
    <name evidence="6" type="primary">solA</name>
    <name evidence="6" type="ORF">E6H05_09045</name>
</gene>
<evidence type="ECO:0000313" key="6">
    <source>
        <dbReference type="EMBL" id="TMI73799.1"/>
    </source>
</evidence>
<keyword evidence="4 6" id="KW-0560">Oxidoreductase</keyword>
<dbReference type="InterPro" id="IPR006076">
    <property type="entry name" value="FAD-dep_OxRdtase"/>
</dbReference>
<evidence type="ECO:0000259" key="5">
    <source>
        <dbReference type="Pfam" id="PF01266"/>
    </source>
</evidence>
<dbReference type="GO" id="GO:0050131">
    <property type="term" value="F:N-methyl-L-amino-acid oxidase activity"/>
    <property type="evidence" value="ECO:0007669"/>
    <property type="project" value="UniProtKB-EC"/>
</dbReference>
<sequence>MPTTDIIVLGLGAMGSAAAYHLARRGVRVLGIEQYTPAHAQGSSHGRSRVIREAYFEHPDYVPLIQRAYELWRGLEREAGERLLVMTGGLMIGPESGVLVRGALTSARAHRLPYELITAEEVQRRFPPFRLQPSTVAVQEPNAGVLFPEACVRAHLDGAAAAGAALHFEESVRQWKASGDRVEVTTSRGTYTAARLVITAGPWAPPVLRDLGLPLQVERNVMYWFTPLRNGETFAPERFPIYICEYRKDAFFYGFPALPDGSVKVAHHHSGELCTPETIRRDVDADEVARMRALLAARLPDASGDLRQTATCMYTNTPDGHFIIDRHPGWSNVTIACGFSGHGFKFASVVGEVLADLALEGRTRHRIALFRLARFA</sequence>
<dbReference type="Proteomes" id="UP000318834">
    <property type="component" value="Unassembled WGS sequence"/>
</dbReference>
<reference evidence="6 7" key="1">
    <citation type="journal article" date="2019" name="Nat. Microbiol.">
        <title>Mediterranean grassland soil C-N compound turnover is dependent on rainfall and depth, and is mediated by genomically divergent microorganisms.</title>
        <authorList>
            <person name="Diamond S."/>
            <person name="Andeer P.F."/>
            <person name="Li Z."/>
            <person name="Crits-Christoph A."/>
            <person name="Burstein D."/>
            <person name="Anantharaman K."/>
            <person name="Lane K.R."/>
            <person name="Thomas B.C."/>
            <person name="Pan C."/>
            <person name="Northen T.R."/>
            <person name="Banfield J.F."/>
        </authorList>
    </citation>
    <scope>NUCLEOTIDE SEQUENCE [LARGE SCALE GENOMIC DNA]</scope>
    <source>
        <strain evidence="6">NP_8</strain>
    </source>
</reference>
<accession>A0A537IR68</accession>
<name>A0A537IR68_9BACT</name>
<dbReference type="AlphaFoldDB" id="A0A537IR68"/>
<evidence type="ECO:0000256" key="2">
    <source>
        <dbReference type="ARBA" id="ARBA00022630"/>
    </source>
</evidence>
<dbReference type="PANTHER" id="PTHR10961">
    <property type="entry name" value="PEROXISOMAL SARCOSINE OXIDASE"/>
    <property type="match status" value="1"/>
</dbReference>
<dbReference type="PANTHER" id="PTHR10961:SF7">
    <property type="entry name" value="FAD DEPENDENT OXIDOREDUCTASE DOMAIN-CONTAINING PROTEIN"/>
    <property type="match status" value="1"/>
</dbReference>
<evidence type="ECO:0000313" key="7">
    <source>
        <dbReference type="Proteomes" id="UP000318834"/>
    </source>
</evidence>
<dbReference type="InterPro" id="IPR002204">
    <property type="entry name" value="3-OH-isobutyrate_DH-rel_CS"/>
</dbReference>
<dbReference type="InterPro" id="IPR036188">
    <property type="entry name" value="FAD/NAD-bd_sf"/>
</dbReference>
<proteinExistence type="predicted"/>
<protein>
    <submittedName>
        <fullName evidence="6">N-methyl-L-tryptophan oxidase</fullName>
        <ecNumber evidence="6">1.5.3.2</ecNumber>
    </submittedName>
</protein>
<dbReference type="GO" id="GO:0050660">
    <property type="term" value="F:flavin adenine dinucleotide binding"/>
    <property type="evidence" value="ECO:0007669"/>
    <property type="project" value="InterPro"/>
</dbReference>
<keyword evidence="3" id="KW-0274">FAD</keyword>
<dbReference type="SUPFAM" id="SSF51905">
    <property type="entry name" value="FAD/NAD(P)-binding domain"/>
    <property type="match status" value="1"/>
</dbReference>
<dbReference type="NCBIfam" id="NF008425">
    <property type="entry name" value="PRK11259.1"/>
    <property type="match status" value="1"/>
</dbReference>
<organism evidence="6 7">
    <name type="scientific">Candidatus Segetimicrobium genomatis</name>
    <dbReference type="NCBI Taxonomy" id="2569760"/>
    <lineage>
        <taxon>Bacteria</taxon>
        <taxon>Bacillati</taxon>
        <taxon>Candidatus Sysuimicrobiota</taxon>
        <taxon>Candidatus Sysuimicrobiia</taxon>
        <taxon>Candidatus Sysuimicrobiales</taxon>
        <taxon>Candidatus Segetimicrobiaceae</taxon>
        <taxon>Candidatus Segetimicrobium</taxon>
    </lineage>
</organism>
<evidence type="ECO:0000256" key="4">
    <source>
        <dbReference type="ARBA" id="ARBA00023002"/>
    </source>
</evidence>
<comment type="caution">
    <text evidence="6">The sequence shown here is derived from an EMBL/GenBank/DDBJ whole genome shotgun (WGS) entry which is preliminary data.</text>
</comment>
<evidence type="ECO:0000256" key="1">
    <source>
        <dbReference type="ARBA" id="ARBA00001974"/>
    </source>
</evidence>
<dbReference type="Gene3D" id="3.30.9.10">
    <property type="entry name" value="D-Amino Acid Oxidase, subunit A, domain 2"/>
    <property type="match status" value="1"/>
</dbReference>
<dbReference type="GO" id="GO:0008115">
    <property type="term" value="F:sarcosine oxidase activity"/>
    <property type="evidence" value="ECO:0007669"/>
    <property type="project" value="TreeGrafter"/>
</dbReference>
<dbReference type="InterPro" id="IPR045170">
    <property type="entry name" value="MTOX"/>
</dbReference>
<dbReference type="EC" id="1.5.3.2" evidence="6"/>
<feature type="domain" description="FAD dependent oxidoreductase" evidence="5">
    <location>
        <begin position="5"/>
        <end position="357"/>
    </location>
</feature>
<dbReference type="Pfam" id="PF01266">
    <property type="entry name" value="DAO"/>
    <property type="match status" value="1"/>
</dbReference>
<evidence type="ECO:0000256" key="3">
    <source>
        <dbReference type="ARBA" id="ARBA00022827"/>
    </source>
</evidence>
<dbReference type="PROSITE" id="PS00895">
    <property type="entry name" value="3_HYDROXYISOBUT_DH"/>
    <property type="match status" value="1"/>
</dbReference>
<dbReference type="EMBL" id="VBAP01000066">
    <property type="protein sequence ID" value="TMI73799.1"/>
    <property type="molecule type" value="Genomic_DNA"/>
</dbReference>
<dbReference type="Gene3D" id="3.50.50.60">
    <property type="entry name" value="FAD/NAD(P)-binding domain"/>
    <property type="match status" value="1"/>
</dbReference>